<accession>A0ABP6H1H3</accession>
<evidence type="ECO:0008006" key="3">
    <source>
        <dbReference type="Google" id="ProtNLM"/>
    </source>
</evidence>
<name>A0ABP6H1H3_9ACTN</name>
<dbReference type="InterPro" id="IPR036812">
    <property type="entry name" value="NAD(P)_OxRdtase_dom_sf"/>
</dbReference>
<reference evidence="2" key="1">
    <citation type="journal article" date="2019" name="Int. J. Syst. Evol. Microbiol.">
        <title>The Global Catalogue of Microorganisms (GCM) 10K type strain sequencing project: providing services to taxonomists for standard genome sequencing and annotation.</title>
        <authorList>
            <consortium name="The Broad Institute Genomics Platform"/>
            <consortium name="The Broad Institute Genome Sequencing Center for Infectious Disease"/>
            <person name="Wu L."/>
            <person name="Ma J."/>
        </authorList>
    </citation>
    <scope>NUCLEOTIDE SEQUENCE [LARGE SCALE GENOMIC DNA]</scope>
    <source>
        <strain evidence="2">JCM 8201</strain>
    </source>
</reference>
<dbReference type="RefSeq" id="WP_344455226.1">
    <property type="nucleotide sequence ID" value="NZ_BAAATZ010000029.1"/>
</dbReference>
<organism evidence="1 2">
    <name type="scientific">Actinocorallia aurantiaca</name>
    <dbReference type="NCBI Taxonomy" id="46204"/>
    <lineage>
        <taxon>Bacteria</taxon>
        <taxon>Bacillati</taxon>
        <taxon>Actinomycetota</taxon>
        <taxon>Actinomycetes</taxon>
        <taxon>Streptosporangiales</taxon>
        <taxon>Thermomonosporaceae</taxon>
        <taxon>Actinocorallia</taxon>
    </lineage>
</organism>
<dbReference type="Gene3D" id="3.20.20.100">
    <property type="entry name" value="NADP-dependent oxidoreductase domain"/>
    <property type="match status" value="1"/>
</dbReference>
<protein>
    <recommendedName>
        <fullName evidence="3">Aldo/keto reductase</fullName>
    </recommendedName>
</protein>
<dbReference type="Proteomes" id="UP001501842">
    <property type="component" value="Unassembled WGS sequence"/>
</dbReference>
<dbReference type="EMBL" id="BAAATZ010000029">
    <property type="protein sequence ID" value="GAA2735190.1"/>
    <property type="molecule type" value="Genomic_DNA"/>
</dbReference>
<proteinExistence type="predicted"/>
<keyword evidence="2" id="KW-1185">Reference proteome</keyword>
<comment type="caution">
    <text evidence="1">The sequence shown here is derived from an EMBL/GenBank/DDBJ whole genome shotgun (WGS) entry which is preliminary data.</text>
</comment>
<sequence>MKHTTLGDLDVSRIGLGTMGMSFGYTGAGGDDAESVRTIHRALELGVTFLDIES</sequence>
<evidence type="ECO:0000313" key="2">
    <source>
        <dbReference type="Proteomes" id="UP001501842"/>
    </source>
</evidence>
<dbReference type="SUPFAM" id="SSF51430">
    <property type="entry name" value="NAD(P)-linked oxidoreductase"/>
    <property type="match status" value="1"/>
</dbReference>
<gene>
    <name evidence="1" type="ORF">GCM10010439_59330</name>
</gene>
<evidence type="ECO:0000313" key="1">
    <source>
        <dbReference type="EMBL" id="GAA2735190.1"/>
    </source>
</evidence>